<sequence>MDGGVFADIREALAGVRSDFFSLRIKGVGFFPPRKRPRVIWAGIEPSEELILLHKRIETTLVGCGLSPEGRKFSPHITLARLKNTPLSRVTCFLGQHALLASRTFTVDRFLLYSSVLGRSGAKHYVEEEYLL</sequence>
<evidence type="ECO:0000313" key="2">
    <source>
        <dbReference type="EMBL" id="BCO07913.1"/>
    </source>
</evidence>
<protein>
    <recommendedName>
        <fullName evidence="4">2'-5' RNA ligase</fullName>
    </recommendedName>
</protein>
<dbReference type="PANTHER" id="PTHR35561:SF1">
    <property type="entry name" value="RNA 2',3'-CYCLIC PHOSPHODIESTERASE"/>
    <property type="match status" value="1"/>
</dbReference>
<keyword evidence="1" id="KW-0378">Hydrolase</keyword>
<reference evidence="2" key="1">
    <citation type="submission" date="2020-12" db="EMBL/GenBank/DDBJ databases">
        <title>Desulfobium dissulfuricans gen. nov., sp. nov., a novel mesophilic, sulfate-reducing bacterium isolated from a deep-sea hydrothermal vent.</title>
        <authorList>
            <person name="Hashimoto Y."/>
            <person name="Tame A."/>
            <person name="Sawayama S."/>
            <person name="Miyazaki J."/>
            <person name="Takai K."/>
            <person name="Nakagawa S."/>
        </authorList>
    </citation>
    <scope>NUCLEOTIDE SEQUENCE</scope>
    <source>
        <strain evidence="2">GF1</strain>
    </source>
</reference>
<evidence type="ECO:0000313" key="3">
    <source>
        <dbReference type="Proteomes" id="UP001063350"/>
    </source>
</evidence>
<dbReference type="PANTHER" id="PTHR35561">
    <property type="entry name" value="RNA 2',3'-CYCLIC PHOSPHODIESTERASE"/>
    <property type="match status" value="1"/>
</dbReference>
<dbReference type="SUPFAM" id="SSF55144">
    <property type="entry name" value="LigT-like"/>
    <property type="match status" value="1"/>
</dbReference>
<keyword evidence="3" id="KW-1185">Reference proteome</keyword>
<proteinExistence type="predicted"/>
<evidence type="ECO:0008006" key="4">
    <source>
        <dbReference type="Google" id="ProtNLM"/>
    </source>
</evidence>
<evidence type="ECO:0000256" key="1">
    <source>
        <dbReference type="ARBA" id="ARBA00022801"/>
    </source>
</evidence>
<dbReference type="InterPro" id="IPR009097">
    <property type="entry name" value="Cyclic_Pdiesterase"/>
</dbReference>
<dbReference type="Gene3D" id="3.90.1140.10">
    <property type="entry name" value="Cyclic phosphodiesterase"/>
    <property type="match status" value="1"/>
</dbReference>
<dbReference type="Pfam" id="PF13563">
    <property type="entry name" value="2_5_RNA_ligase2"/>
    <property type="match status" value="1"/>
</dbReference>
<organism evidence="2 3">
    <name type="scientific">Desulfolithobacter dissulfuricans</name>
    <dbReference type="NCBI Taxonomy" id="2795293"/>
    <lineage>
        <taxon>Bacteria</taxon>
        <taxon>Pseudomonadati</taxon>
        <taxon>Thermodesulfobacteriota</taxon>
        <taxon>Desulfobulbia</taxon>
        <taxon>Desulfobulbales</taxon>
        <taxon>Desulfobulbaceae</taxon>
        <taxon>Desulfolithobacter</taxon>
    </lineage>
</organism>
<dbReference type="GO" id="GO:0004113">
    <property type="term" value="F:2',3'-cyclic-nucleotide 3'-phosphodiesterase activity"/>
    <property type="evidence" value="ECO:0007669"/>
    <property type="project" value="InterPro"/>
</dbReference>
<dbReference type="KEGG" id="ddu:GF1_02890"/>
<dbReference type="AlphaFoldDB" id="A0A915TXP9"/>
<dbReference type="EMBL" id="AP024233">
    <property type="protein sequence ID" value="BCO07913.1"/>
    <property type="molecule type" value="Genomic_DNA"/>
</dbReference>
<accession>A0A915TXP9</accession>
<gene>
    <name evidence="2" type="ORF">GF1_02890</name>
</gene>
<name>A0A915TXP9_9BACT</name>
<dbReference type="InterPro" id="IPR004175">
    <property type="entry name" value="RNA_CPDase"/>
</dbReference>
<dbReference type="NCBIfam" id="TIGR02258">
    <property type="entry name" value="2_5_ligase"/>
    <property type="match status" value="1"/>
</dbReference>
<dbReference type="GO" id="GO:0008664">
    <property type="term" value="F:RNA 2',3'-cyclic 3'-phosphodiesterase activity"/>
    <property type="evidence" value="ECO:0007669"/>
    <property type="project" value="InterPro"/>
</dbReference>
<dbReference type="Proteomes" id="UP001063350">
    <property type="component" value="Chromosome"/>
</dbReference>